<keyword evidence="10" id="KW-1185">Reference proteome</keyword>
<evidence type="ECO:0000256" key="6">
    <source>
        <dbReference type="ARBA" id="ARBA00023211"/>
    </source>
</evidence>
<evidence type="ECO:0000313" key="10">
    <source>
        <dbReference type="Proteomes" id="UP000315471"/>
    </source>
</evidence>
<organism evidence="9 10">
    <name type="scientific">Novipirellula aureliae</name>
    <dbReference type="NCBI Taxonomy" id="2527966"/>
    <lineage>
        <taxon>Bacteria</taxon>
        <taxon>Pseudomonadati</taxon>
        <taxon>Planctomycetota</taxon>
        <taxon>Planctomycetia</taxon>
        <taxon>Pirellulales</taxon>
        <taxon>Pirellulaceae</taxon>
        <taxon>Novipirellula</taxon>
    </lineage>
</organism>
<dbReference type="GO" id="GO:0035539">
    <property type="term" value="F:8-oxo-7,8-dihydrodeoxyguanosine triphosphate pyrophosphatase activity"/>
    <property type="evidence" value="ECO:0007669"/>
    <property type="project" value="UniProtKB-EC"/>
</dbReference>
<dbReference type="InterPro" id="IPR020476">
    <property type="entry name" value="Nudix_hydrolase"/>
</dbReference>
<dbReference type="PROSITE" id="PS51462">
    <property type="entry name" value="NUDIX"/>
    <property type="match status" value="1"/>
</dbReference>
<dbReference type="SUPFAM" id="SSF55811">
    <property type="entry name" value="Nudix"/>
    <property type="match status" value="1"/>
</dbReference>
<evidence type="ECO:0000256" key="4">
    <source>
        <dbReference type="ARBA" id="ARBA00022801"/>
    </source>
</evidence>
<dbReference type="CDD" id="cd03426">
    <property type="entry name" value="NUDIX_CoAse_Nudt7"/>
    <property type="match status" value="1"/>
</dbReference>
<evidence type="ECO:0000256" key="5">
    <source>
        <dbReference type="ARBA" id="ARBA00022842"/>
    </source>
</evidence>
<dbReference type="InterPro" id="IPR045121">
    <property type="entry name" value="CoAse"/>
</dbReference>
<protein>
    <submittedName>
        <fullName evidence="9">8-oxo-dGTP diphosphatase</fullName>
        <ecNumber evidence="9">3.6.1.55</ecNumber>
    </submittedName>
</protein>
<dbReference type="Pfam" id="PF00293">
    <property type="entry name" value="NUDIX"/>
    <property type="match status" value="1"/>
</dbReference>
<dbReference type="InterPro" id="IPR015797">
    <property type="entry name" value="NUDIX_hydrolase-like_dom_sf"/>
</dbReference>
<accession>A0A5C6E7H4</accession>
<dbReference type="PRINTS" id="PR00502">
    <property type="entry name" value="NUDIXFAMILY"/>
</dbReference>
<dbReference type="OrthoDB" id="9802805at2"/>
<sequence>MTFTITFDNHRRDQRLCPMQPGLAYGRHRGPAPAGVRRASVAVCVYQNQNDDWVVPLTRRSTAIRHHAGQICFPGGKIERGENAEQAALREFEEELGLRPRVRERSGKLSRQYVYASDNLVEPMVFVIEPPDADWKPDPVEVAEVLLLPITELYRPESRVAKRLKRKVISKTASTDAVPRFLEFTAPAFKWGEYRIWGATAIILDELAQHLLEKAGCGSGHCQFGTLPRNRQFPLAM</sequence>
<dbReference type="EMBL" id="SJPY01000001">
    <property type="protein sequence ID" value="TWU44902.1"/>
    <property type="molecule type" value="Genomic_DNA"/>
</dbReference>
<gene>
    <name evidence="9" type="primary">mutT</name>
    <name evidence="9" type="ORF">Q31b_00720</name>
</gene>
<evidence type="ECO:0000256" key="7">
    <source>
        <dbReference type="RuleBase" id="RU003476"/>
    </source>
</evidence>
<dbReference type="InterPro" id="IPR000086">
    <property type="entry name" value="NUDIX_hydrolase_dom"/>
</dbReference>
<dbReference type="PROSITE" id="PS00893">
    <property type="entry name" value="NUDIX_BOX"/>
    <property type="match status" value="1"/>
</dbReference>
<evidence type="ECO:0000256" key="2">
    <source>
        <dbReference type="ARBA" id="ARBA00001946"/>
    </source>
</evidence>
<dbReference type="Gene3D" id="3.90.79.10">
    <property type="entry name" value="Nucleoside Triphosphate Pyrophosphohydrolase"/>
    <property type="match status" value="1"/>
</dbReference>
<comment type="cofactor">
    <cofactor evidence="2">
        <name>Mg(2+)</name>
        <dbReference type="ChEBI" id="CHEBI:18420"/>
    </cofactor>
</comment>
<dbReference type="GO" id="GO:0010945">
    <property type="term" value="F:coenzyme A diphosphatase activity"/>
    <property type="evidence" value="ECO:0007669"/>
    <property type="project" value="InterPro"/>
</dbReference>
<comment type="caution">
    <text evidence="9">The sequence shown here is derived from an EMBL/GenBank/DDBJ whole genome shotgun (WGS) entry which is preliminary data.</text>
</comment>
<comment type="similarity">
    <text evidence="7">Belongs to the Nudix hydrolase family.</text>
</comment>
<reference evidence="9 10" key="1">
    <citation type="submission" date="2019-02" db="EMBL/GenBank/DDBJ databases">
        <title>Deep-cultivation of Planctomycetes and their phenomic and genomic characterization uncovers novel biology.</title>
        <authorList>
            <person name="Wiegand S."/>
            <person name="Jogler M."/>
            <person name="Boedeker C."/>
            <person name="Pinto D."/>
            <person name="Vollmers J."/>
            <person name="Rivas-Marin E."/>
            <person name="Kohn T."/>
            <person name="Peeters S.H."/>
            <person name="Heuer A."/>
            <person name="Rast P."/>
            <person name="Oberbeckmann S."/>
            <person name="Bunk B."/>
            <person name="Jeske O."/>
            <person name="Meyerdierks A."/>
            <person name="Storesund J.E."/>
            <person name="Kallscheuer N."/>
            <person name="Luecker S."/>
            <person name="Lage O.M."/>
            <person name="Pohl T."/>
            <person name="Merkel B.J."/>
            <person name="Hornburger P."/>
            <person name="Mueller R.-W."/>
            <person name="Bruemmer F."/>
            <person name="Labrenz M."/>
            <person name="Spormann A.M."/>
            <person name="Op Den Camp H."/>
            <person name="Overmann J."/>
            <person name="Amann R."/>
            <person name="Jetten M.S.M."/>
            <person name="Mascher T."/>
            <person name="Medema M.H."/>
            <person name="Devos D.P."/>
            <person name="Kaster A.-K."/>
            <person name="Ovreas L."/>
            <person name="Rohde M."/>
            <person name="Galperin M.Y."/>
            <person name="Jogler C."/>
        </authorList>
    </citation>
    <scope>NUCLEOTIDE SEQUENCE [LARGE SCALE GENOMIC DNA]</scope>
    <source>
        <strain evidence="9 10">Q31b</strain>
    </source>
</reference>
<dbReference type="EC" id="3.6.1.55" evidence="9"/>
<dbReference type="GO" id="GO:0046872">
    <property type="term" value="F:metal ion binding"/>
    <property type="evidence" value="ECO:0007669"/>
    <property type="project" value="UniProtKB-KW"/>
</dbReference>
<dbReference type="RefSeq" id="WP_146597720.1">
    <property type="nucleotide sequence ID" value="NZ_SJPY01000001.1"/>
</dbReference>
<evidence type="ECO:0000256" key="3">
    <source>
        <dbReference type="ARBA" id="ARBA00022723"/>
    </source>
</evidence>
<dbReference type="InterPro" id="IPR020084">
    <property type="entry name" value="NUDIX_hydrolase_CS"/>
</dbReference>
<dbReference type="PANTHER" id="PTHR12992:SF11">
    <property type="entry name" value="MITOCHONDRIAL COENZYME A DIPHOSPHATASE NUDT8"/>
    <property type="match status" value="1"/>
</dbReference>
<evidence type="ECO:0000259" key="8">
    <source>
        <dbReference type="PROSITE" id="PS51462"/>
    </source>
</evidence>
<comment type="cofactor">
    <cofactor evidence="1">
        <name>Mn(2+)</name>
        <dbReference type="ChEBI" id="CHEBI:29035"/>
    </cofactor>
</comment>
<proteinExistence type="inferred from homology"/>
<dbReference type="PANTHER" id="PTHR12992">
    <property type="entry name" value="NUDIX HYDROLASE"/>
    <property type="match status" value="1"/>
</dbReference>
<evidence type="ECO:0000256" key="1">
    <source>
        <dbReference type="ARBA" id="ARBA00001936"/>
    </source>
</evidence>
<keyword evidence="6" id="KW-0464">Manganese</keyword>
<feature type="domain" description="Nudix hydrolase" evidence="8">
    <location>
        <begin position="36"/>
        <end position="173"/>
    </location>
</feature>
<keyword evidence="3" id="KW-0479">Metal-binding</keyword>
<name>A0A5C6E7H4_9BACT</name>
<evidence type="ECO:0000313" key="9">
    <source>
        <dbReference type="EMBL" id="TWU44902.1"/>
    </source>
</evidence>
<dbReference type="AlphaFoldDB" id="A0A5C6E7H4"/>
<keyword evidence="5" id="KW-0460">Magnesium</keyword>
<dbReference type="Proteomes" id="UP000315471">
    <property type="component" value="Unassembled WGS sequence"/>
</dbReference>
<keyword evidence="4 7" id="KW-0378">Hydrolase</keyword>